<protein>
    <submittedName>
        <fullName evidence="3">Jg22374 protein</fullName>
    </submittedName>
</protein>
<dbReference type="GO" id="GO:0003676">
    <property type="term" value="F:nucleic acid binding"/>
    <property type="evidence" value="ECO:0007669"/>
    <property type="project" value="InterPro"/>
</dbReference>
<comment type="caution">
    <text evidence="3">The sequence shown here is derived from an EMBL/GenBank/DDBJ whole genome shotgun (WGS) entry which is preliminary data.</text>
</comment>
<dbReference type="Proteomes" id="UP000838756">
    <property type="component" value="Unassembled WGS sequence"/>
</dbReference>
<evidence type="ECO:0000313" key="3">
    <source>
        <dbReference type="EMBL" id="CAH2230083.1"/>
    </source>
</evidence>
<sequence>MNKTIRRSTREVIFKVYSRCLAEYRAGRISSELDNVFQRTADMTGKSVSTVRRIVVEAVKNNAVFSTPGKHRKGRPRKQLDNFNICAIRQKVHSFYTVKKQVPTLRNLLPVVKEDLGFDGSREHLRKVLISLGFKYKKCQSERGALIEKTNISAKREDYLKIIIDNRNLPVELRKDVIYIDASYLHQSYKLQKCWQSINVSRVKQNGFRDKRYIIVLAGNEKGFVPNTLLSFSGTNKNDDCHSEMNKRNFTKWVKKKLIPNLPEASIVVMDNSFYHSIVLNKAPTSASKISDIKMWLTENDIAYDITLKKPQLLMLVKQHKPEPSYEIDEILEAHGHTVARIPPYHCDLNPVELIWEIAKQKITSLNVGSIDIKEAAEFAFQDISVADWDNSCKDVMKIEREYYERGITLYDDIDSLATNMMISSSDETSESESEDDGISTSMDVDFSEVEYLEDHLLDE</sequence>
<feature type="domain" description="Tc1-like transposase DDE" evidence="2">
    <location>
        <begin position="242"/>
        <end position="365"/>
    </location>
</feature>
<keyword evidence="4" id="KW-1185">Reference proteome</keyword>
<feature type="region of interest" description="Disordered" evidence="1">
    <location>
        <begin position="424"/>
        <end position="447"/>
    </location>
</feature>
<reference evidence="3" key="1">
    <citation type="submission" date="2022-03" db="EMBL/GenBank/DDBJ databases">
        <authorList>
            <person name="Lindestad O."/>
        </authorList>
    </citation>
    <scope>NUCLEOTIDE SEQUENCE</scope>
</reference>
<dbReference type="EMBL" id="CAKXAJ010024773">
    <property type="protein sequence ID" value="CAH2230083.1"/>
    <property type="molecule type" value="Genomic_DNA"/>
</dbReference>
<dbReference type="Pfam" id="PF13358">
    <property type="entry name" value="DDE_3"/>
    <property type="match status" value="1"/>
</dbReference>
<dbReference type="InterPro" id="IPR038717">
    <property type="entry name" value="Tc1-like_DDE_dom"/>
</dbReference>
<dbReference type="PANTHER" id="PTHR33939:SF1">
    <property type="entry name" value="DUF4371 DOMAIN-CONTAINING PROTEIN"/>
    <property type="match status" value="1"/>
</dbReference>
<dbReference type="PANTHER" id="PTHR33939">
    <property type="entry name" value="PROTEIN CBG22215"/>
    <property type="match status" value="1"/>
</dbReference>
<organism evidence="3 4">
    <name type="scientific">Pararge aegeria aegeria</name>
    <dbReference type="NCBI Taxonomy" id="348720"/>
    <lineage>
        <taxon>Eukaryota</taxon>
        <taxon>Metazoa</taxon>
        <taxon>Ecdysozoa</taxon>
        <taxon>Arthropoda</taxon>
        <taxon>Hexapoda</taxon>
        <taxon>Insecta</taxon>
        <taxon>Pterygota</taxon>
        <taxon>Neoptera</taxon>
        <taxon>Endopterygota</taxon>
        <taxon>Lepidoptera</taxon>
        <taxon>Glossata</taxon>
        <taxon>Ditrysia</taxon>
        <taxon>Papilionoidea</taxon>
        <taxon>Nymphalidae</taxon>
        <taxon>Satyrinae</taxon>
        <taxon>Satyrini</taxon>
        <taxon>Parargina</taxon>
        <taxon>Pararge</taxon>
    </lineage>
</organism>
<gene>
    <name evidence="3" type="primary">jg22374</name>
    <name evidence="3" type="ORF">PAEG_LOCUS9358</name>
</gene>
<feature type="compositionally biased region" description="Acidic residues" evidence="1">
    <location>
        <begin position="428"/>
        <end position="438"/>
    </location>
</feature>
<dbReference type="AlphaFoldDB" id="A0A8S4R2J8"/>
<dbReference type="Gene3D" id="3.30.420.10">
    <property type="entry name" value="Ribonuclease H-like superfamily/Ribonuclease H"/>
    <property type="match status" value="1"/>
</dbReference>
<dbReference type="InterPro" id="IPR036397">
    <property type="entry name" value="RNaseH_sf"/>
</dbReference>
<accession>A0A8S4R2J8</accession>
<evidence type="ECO:0000256" key="1">
    <source>
        <dbReference type="SAM" id="MobiDB-lite"/>
    </source>
</evidence>
<evidence type="ECO:0000259" key="2">
    <source>
        <dbReference type="Pfam" id="PF13358"/>
    </source>
</evidence>
<name>A0A8S4R2J8_9NEOP</name>
<evidence type="ECO:0000313" key="4">
    <source>
        <dbReference type="Proteomes" id="UP000838756"/>
    </source>
</evidence>
<proteinExistence type="predicted"/>
<dbReference type="OrthoDB" id="6511194at2759"/>